<dbReference type="GO" id="GO:0019887">
    <property type="term" value="F:protein kinase regulator activity"/>
    <property type="evidence" value="ECO:0007669"/>
    <property type="project" value="InterPro"/>
</dbReference>
<evidence type="ECO:0000313" key="3">
    <source>
        <dbReference type="EMBL" id="CAE0348112.1"/>
    </source>
</evidence>
<dbReference type="GO" id="GO:0005737">
    <property type="term" value="C:cytoplasm"/>
    <property type="evidence" value="ECO:0007669"/>
    <property type="project" value="TreeGrafter"/>
</dbReference>
<dbReference type="PANTHER" id="PTHR11740">
    <property type="entry name" value="CASEIN KINASE II SUBUNIT BETA"/>
    <property type="match status" value="1"/>
</dbReference>
<name>A0A7S3N8X6_9SPIT</name>
<dbReference type="SUPFAM" id="SSF57798">
    <property type="entry name" value="Casein kinase II beta subunit"/>
    <property type="match status" value="1"/>
</dbReference>
<dbReference type="InterPro" id="IPR000704">
    <property type="entry name" value="Casein_kinase_II_reg-sub"/>
</dbReference>
<dbReference type="PANTHER" id="PTHR11740:SF0">
    <property type="entry name" value="CASEIN KINASE II SUBUNIT BETA"/>
    <property type="match status" value="1"/>
</dbReference>
<dbReference type="FunFam" id="2.20.25.20:FF:000001">
    <property type="entry name" value="Casein kinase II subunit beta"/>
    <property type="match status" value="1"/>
</dbReference>
<dbReference type="Pfam" id="PF01214">
    <property type="entry name" value="CK_II_beta"/>
    <property type="match status" value="1"/>
</dbReference>
<organism evidence="3">
    <name type="scientific">Euplotes harpa</name>
    <dbReference type="NCBI Taxonomy" id="151035"/>
    <lineage>
        <taxon>Eukaryota</taxon>
        <taxon>Sar</taxon>
        <taxon>Alveolata</taxon>
        <taxon>Ciliophora</taxon>
        <taxon>Intramacronucleata</taxon>
        <taxon>Spirotrichea</taxon>
        <taxon>Hypotrichia</taxon>
        <taxon>Euplotida</taxon>
        <taxon>Euplotidae</taxon>
        <taxon>Euplotes</taxon>
    </lineage>
</organism>
<comment type="similarity">
    <text evidence="1 2">Belongs to the casein kinase 2 subunit beta family.</text>
</comment>
<dbReference type="PRINTS" id="PR00472">
    <property type="entry name" value="CASNKINASEII"/>
</dbReference>
<reference evidence="3" key="1">
    <citation type="submission" date="2021-01" db="EMBL/GenBank/DDBJ databases">
        <authorList>
            <person name="Corre E."/>
            <person name="Pelletier E."/>
            <person name="Niang G."/>
            <person name="Scheremetjew M."/>
            <person name="Finn R."/>
            <person name="Kale V."/>
            <person name="Holt S."/>
            <person name="Cochrane G."/>
            <person name="Meng A."/>
            <person name="Brown T."/>
            <person name="Cohen L."/>
        </authorList>
    </citation>
    <scope>NUCLEOTIDE SEQUENCE</scope>
    <source>
        <strain evidence="3">FSP1.4</strain>
    </source>
</reference>
<dbReference type="AlphaFoldDB" id="A0A7S3N8X6"/>
<proteinExistence type="inferred from homology"/>
<evidence type="ECO:0000256" key="1">
    <source>
        <dbReference type="ARBA" id="ARBA00006941"/>
    </source>
</evidence>
<gene>
    <name evidence="3" type="ORF">EHAR0213_LOCUS7023</name>
</gene>
<dbReference type="GO" id="GO:0005956">
    <property type="term" value="C:protein kinase CK2 complex"/>
    <property type="evidence" value="ECO:0007669"/>
    <property type="project" value="UniProtKB-UniRule"/>
</dbReference>
<evidence type="ECO:0000256" key="2">
    <source>
        <dbReference type="RuleBase" id="RU361268"/>
    </source>
</evidence>
<sequence>MYMLGKFGTCPRVLCKRHPVLPFGASSELGTSRVKVFCPLCKDVYVPRKGPVEIDGAAFGPSFPHALLLSFTELVVGEGPQSFVPKLYGFKIFGLKGSKYQVTFDEHGNATNKEAVKEILEAKRTDAYD</sequence>
<protein>
    <recommendedName>
        <fullName evidence="2">Casein kinase II subunit beta</fullName>
        <shortName evidence="2">CK II beta</shortName>
    </recommendedName>
</protein>
<dbReference type="InterPro" id="IPR035991">
    <property type="entry name" value="Casein_kinase_II_beta-like"/>
</dbReference>
<dbReference type="SMART" id="SM01085">
    <property type="entry name" value="CK_II_beta"/>
    <property type="match status" value="1"/>
</dbReference>
<accession>A0A7S3N8X6</accession>
<dbReference type="Gene3D" id="2.20.25.20">
    <property type="match status" value="1"/>
</dbReference>
<comment type="subunit">
    <text evidence="2">Tetramer of two alpha and two beta subunits.</text>
</comment>
<dbReference type="EMBL" id="HBII01016594">
    <property type="protein sequence ID" value="CAE0348112.1"/>
    <property type="molecule type" value="Transcribed_RNA"/>
</dbReference>